<dbReference type="EMBL" id="CP000472">
    <property type="protein sequence ID" value="ACJ27002.1"/>
    <property type="molecule type" value="Genomic_DNA"/>
</dbReference>
<dbReference type="KEGG" id="swp:swp_0159"/>
<feature type="transmembrane region" description="Helical" evidence="1">
    <location>
        <begin position="421"/>
        <end position="442"/>
    </location>
</feature>
<evidence type="ECO:0000256" key="1">
    <source>
        <dbReference type="SAM" id="Phobius"/>
    </source>
</evidence>
<dbReference type="OrthoDB" id="9776609at2"/>
<reference evidence="2 3" key="1">
    <citation type="journal article" date="2008" name="PLoS ONE">
        <title>Environmental adaptation: genomic analysis of the piezotolerant and psychrotolerant deep-sea iron reducing bacterium Shewanella piezotolerans WP3.</title>
        <authorList>
            <person name="Wang F."/>
            <person name="Wang J."/>
            <person name="Jian H."/>
            <person name="Zhang B."/>
            <person name="Li S."/>
            <person name="Wang F."/>
            <person name="Zeng X."/>
            <person name="Gao L."/>
            <person name="Bartlett D.H."/>
            <person name="Yu J."/>
            <person name="Hu S."/>
            <person name="Xiao X."/>
        </authorList>
    </citation>
    <scope>NUCLEOTIDE SEQUENCE [LARGE SCALE GENOMIC DNA]</scope>
    <source>
        <strain evidence="3">WP3 / JCM 13877</strain>
    </source>
</reference>
<name>B8CH09_SHEPW</name>
<dbReference type="STRING" id="225849.swp_0159"/>
<protein>
    <submittedName>
        <fullName evidence="2">PepSY-associated TM helix</fullName>
    </submittedName>
</protein>
<feature type="transmembrane region" description="Helical" evidence="1">
    <location>
        <begin position="392"/>
        <end position="415"/>
    </location>
</feature>
<feature type="transmembrane region" description="Helical" evidence="1">
    <location>
        <begin position="484"/>
        <end position="504"/>
    </location>
</feature>
<organism evidence="2 3">
    <name type="scientific">Shewanella piezotolerans (strain WP3 / JCM 13877)</name>
    <dbReference type="NCBI Taxonomy" id="225849"/>
    <lineage>
        <taxon>Bacteria</taxon>
        <taxon>Pseudomonadati</taxon>
        <taxon>Pseudomonadota</taxon>
        <taxon>Gammaproteobacteria</taxon>
        <taxon>Alteromonadales</taxon>
        <taxon>Shewanellaceae</taxon>
        <taxon>Shewanella</taxon>
    </lineage>
</organism>
<dbReference type="HOGENOM" id="CLU_025664_1_0_6"/>
<feature type="transmembrane region" description="Helical" evidence="1">
    <location>
        <begin position="199"/>
        <end position="221"/>
    </location>
</feature>
<gene>
    <name evidence="2" type="ordered locus">swp_0159</name>
</gene>
<feature type="transmembrane region" description="Helical" evidence="1">
    <location>
        <begin position="20"/>
        <end position="38"/>
    </location>
</feature>
<feature type="transmembrane region" description="Helical" evidence="1">
    <location>
        <begin position="152"/>
        <end position="178"/>
    </location>
</feature>
<dbReference type="Pfam" id="PF03929">
    <property type="entry name" value="PepSY_TM"/>
    <property type="match status" value="1"/>
</dbReference>
<dbReference type="AlphaFoldDB" id="B8CH09"/>
<dbReference type="eggNOG" id="COG3182">
    <property type="taxonomic scope" value="Bacteria"/>
</dbReference>
<keyword evidence="3" id="KW-1185">Reference proteome</keyword>
<feature type="transmembrane region" description="Helical" evidence="1">
    <location>
        <begin position="351"/>
        <end position="371"/>
    </location>
</feature>
<dbReference type="PANTHER" id="PTHR34219:SF9">
    <property type="entry name" value="IRON-REGULATED INNER MEMBRANE PROTEIN"/>
    <property type="match status" value="1"/>
</dbReference>
<evidence type="ECO:0000313" key="3">
    <source>
        <dbReference type="Proteomes" id="UP000000753"/>
    </source>
</evidence>
<keyword evidence="1" id="KW-0812">Transmembrane</keyword>
<keyword evidence="1" id="KW-1133">Transmembrane helix</keyword>
<dbReference type="Proteomes" id="UP000000753">
    <property type="component" value="Chromosome"/>
</dbReference>
<accession>B8CH09</accession>
<keyword evidence="1" id="KW-0472">Membrane</keyword>
<dbReference type="InterPro" id="IPR005625">
    <property type="entry name" value="PepSY-ass_TM"/>
</dbReference>
<feature type="transmembrane region" description="Helical" evidence="1">
    <location>
        <begin position="454"/>
        <end position="478"/>
    </location>
</feature>
<dbReference type="RefSeq" id="WP_020910386.1">
    <property type="nucleotide sequence ID" value="NC_011566.1"/>
</dbReference>
<evidence type="ECO:0000313" key="2">
    <source>
        <dbReference type="EMBL" id="ACJ27002.1"/>
    </source>
</evidence>
<dbReference type="PANTHER" id="PTHR34219">
    <property type="entry name" value="IRON-REGULATED INNER MEMBRANE PROTEIN-RELATED"/>
    <property type="match status" value="1"/>
</dbReference>
<proteinExistence type="predicted"/>
<sequence length="541" mass="60231">MRIRPDILRTYQSIHTWTGITTGLLLFIAFFAGAITMFKPQIEQWATSPAQALQQVPTELLDSLIQTAINNSEKAKDGFIISFNDNDSPIKWYEKGGGRGLRLDDHLRHASFNDDGDWVSQASSTNELGTLIDQLHRTAGIIGKIGHEDLGVLILGIAAVLYFLALISGIIVLMPTLVKNLFALRQHKGVNRFWLDSHNLVGVISLPFHLIIAWTVVVFAFHDLFYGGLSILYGDKPLFEPRERSTIEYSVSQLHSIDSYIAEVTPIAEGYQITSMEFSKLNSTSPSLAVELQSNGRMMRGGYSDFVYMHPYTMEVQYNTISQVEEGLYGPIVNSIFALHFGNYAGSFGRWIYFSLGLLGAFLFYSGNLLWLEKRRQKQAAQRKATKIMASLTIGVCLGSMLGVAVAMLATKWLYLLSEQINSYYLSCYYIAFFAALAYSFVRGAALAAISLLRLLSLCCLLIPVTSLVALLLPHLAIWTAADIASLTIEAISLIFALLFYIAAKKAHHRAYFGEPDSIWAVTHQQNELKPQQNGNTQVLP</sequence>